<dbReference type="Gramene" id="PGSC0003DMT400024502">
    <property type="protein sequence ID" value="PGSC0003DMT400024502"/>
    <property type="gene ID" value="PGSC0003DMG400009473"/>
</dbReference>
<evidence type="ECO:0000256" key="1">
    <source>
        <dbReference type="SAM" id="Phobius"/>
    </source>
</evidence>
<keyword evidence="1" id="KW-0812">Transmembrane</keyword>
<dbReference type="ExpressionAtlas" id="M1AK87">
    <property type="expression patterns" value="baseline"/>
</dbReference>
<gene>
    <name evidence="2" type="primary">LOC102603534</name>
</gene>
<organism evidence="2 3">
    <name type="scientific">Solanum tuberosum</name>
    <name type="common">Potato</name>
    <dbReference type="NCBI Taxonomy" id="4113"/>
    <lineage>
        <taxon>Eukaryota</taxon>
        <taxon>Viridiplantae</taxon>
        <taxon>Streptophyta</taxon>
        <taxon>Embryophyta</taxon>
        <taxon>Tracheophyta</taxon>
        <taxon>Spermatophyta</taxon>
        <taxon>Magnoliopsida</taxon>
        <taxon>eudicotyledons</taxon>
        <taxon>Gunneridae</taxon>
        <taxon>Pentapetalae</taxon>
        <taxon>asterids</taxon>
        <taxon>lamiids</taxon>
        <taxon>Solanales</taxon>
        <taxon>Solanaceae</taxon>
        <taxon>Solanoideae</taxon>
        <taxon>Solaneae</taxon>
        <taxon>Solanum</taxon>
    </lineage>
</organism>
<name>M1AK87_SOLTU</name>
<dbReference type="HOGENOM" id="CLU_2487793_0_0_1"/>
<keyword evidence="3" id="KW-1185">Reference proteome</keyword>
<feature type="transmembrane region" description="Helical" evidence="1">
    <location>
        <begin position="6"/>
        <end position="26"/>
    </location>
</feature>
<dbReference type="Proteomes" id="UP000011115">
    <property type="component" value="Unassembled WGS sequence"/>
</dbReference>
<dbReference type="AlphaFoldDB" id="M1AK87"/>
<accession>M1AK87</accession>
<evidence type="ECO:0000313" key="3">
    <source>
        <dbReference type="Proteomes" id="UP000011115"/>
    </source>
</evidence>
<dbReference type="OrthoDB" id="340962at2759"/>
<sequence length="87" mass="9766">MPLILWQVLNLVITACLEWFIFLILLTSSPKSSFGFNIVLLLPELLAFEQVGKLLTPTSKDVKHVDRKLKSCLDPGSHDKCVQSTLI</sequence>
<dbReference type="EnsemblPlants" id="PGSC0003DMT400024502">
    <property type="protein sequence ID" value="PGSC0003DMT400024502"/>
    <property type="gene ID" value="PGSC0003DMG400009473"/>
</dbReference>
<keyword evidence="1" id="KW-1133">Transmembrane helix</keyword>
<keyword evidence="1" id="KW-0472">Membrane</keyword>
<evidence type="ECO:0000313" key="2">
    <source>
        <dbReference type="EnsemblPlants" id="PGSC0003DMT400024502"/>
    </source>
</evidence>
<reference evidence="2" key="2">
    <citation type="submission" date="2015-06" db="UniProtKB">
        <authorList>
            <consortium name="EnsemblPlants"/>
        </authorList>
    </citation>
    <scope>IDENTIFICATION</scope>
    <source>
        <strain evidence="2">DM1-3 516 R44</strain>
    </source>
</reference>
<proteinExistence type="predicted"/>
<protein>
    <submittedName>
        <fullName evidence="2">CAK associated cyclinH homolog</fullName>
    </submittedName>
</protein>
<reference evidence="3" key="1">
    <citation type="journal article" date="2011" name="Nature">
        <title>Genome sequence and analysis of the tuber crop potato.</title>
        <authorList>
            <consortium name="The Potato Genome Sequencing Consortium"/>
        </authorList>
    </citation>
    <scope>NUCLEOTIDE SEQUENCE [LARGE SCALE GENOMIC DNA]</scope>
    <source>
        <strain evidence="3">cv. DM1-3 516 R44</strain>
    </source>
</reference>